<dbReference type="eggNOG" id="KOG1166">
    <property type="taxonomic scope" value="Eukaryota"/>
</dbReference>
<organism evidence="1 2">
    <name type="scientific">Poecilia formosa</name>
    <name type="common">Amazon molly</name>
    <name type="synonym">Limia formosa</name>
    <dbReference type="NCBI Taxonomy" id="48698"/>
    <lineage>
        <taxon>Eukaryota</taxon>
        <taxon>Metazoa</taxon>
        <taxon>Chordata</taxon>
        <taxon>Craniata</taxon>
        <taxon>Vertebrata</taxon>
        <taxon>Euteleostomi</taxon>
        <taxon>Actinopterygii</taxon>
        <taxon>Neopterygii</taxon>
        <taxon>Teleostei</taxon>
        <taxon>Neoteleostei</taxon>
        <taxon>Acanthomorphata</taxon>
        <taxon>Ovalentaria</taxon>
        <taxon>Atherinomorphae</taxon>
        <taxon>Cyprinodontiformes</taxon>
        <taxon>Poeciliidae</taxon>
        <taxon>Poeciliinae</taxon>
        <taxon>Poecilia</taxon>
    </lineage>
</organism>
<accession>A0A096MGA4</accession>
<proteinExistence type="predicted"/>
<dbReference type="OMA" id="LTCCHIG"/>
<dbReference type="Gene3D" id="1.10.510.10">
    <property type="entry name" value="Transferase(Phosphotransferase) domain 1"/>
    <property type="match status" value="1"/>
</dbReference>
<name>A0A096MGA4_POEFO</name>
<dbReference type="Proteomes" id="UP000028760">
    <property type="component" value="Unassembled WGS sequence"/>
</dbReference>
<dbReference type="GeneTree" id="ENSGT01010000230059"/>
<reference evidence="1" key="3">
    <citation type="submission" date="2025-09" db="UniProtKB">
        <authorList>
            <consortium name="Ensembl"/>
        </authorList>
    </citation>
    <scope>IDENTIFICATION</scope>
</reference>
<dbReference type="STRING" id="48698.ENSPFOP00000030445"/>
<dbReference type="AlphaFoldDB" id="A0A096MGA4"/>
<evidence type="ECO:0008006" key="3">
    <source>
        <dbReference type="Google" id="ProtNLM"/>
    </source>
</evidence>
<sequence>VADCGPDLARVGVTAVRLLELVLQLHGCSLLHAGLQPGVLASCGAAANQDWLFPLDWSSSLDLDLQKDVRSVQQIPSAQGYIRLGLLQPADPPHTVDLVGVAETIYFLLTNSEMKPERHGSSWTLKHDVFTSTWRRFFGLLLNAGGRSSISILSELKDQLSELYL</sequence>
<evidence type="ECO:0000313" key="2">
    <source>
        <dbReference type="Proteomes" id="UP000028760"/>
    </source>
</evidence>
<reference evidence="1" key="2">
    <citation type="submission" date="2025-08" db="UniProtKB">
        <authorList>
            <consortium name="Ensembl"/>
        </authorList>
    </citation>
    <scope>IDENTIFICATION</scope>
</reference>
<evidence type="ECO:0000313" key="1">
    <source>
        <dbReference type="Ensembl" id="ENSPFOP00000030445.1"/>
    </source>
</evidence>
<reference evidence="2" key="1">
    <citation type="submission" date="2013-10" db="EMBL/GenBank/DDBJ databases">
        <authorList>
            <person name="Schartl M."/>
            <person name="Warren W."/>
        </authorList>
    </citation>
    <scope>NUCLEOTIDE SEQUENCE [LARGE SCALE GENOMIC DNA]</scope>
    <source>
        <strain evidence="2">female</strain>
    </source>
</reference>
<protein>
    <recommendedName>
        <fullName evidence="3">Protein kinase domain-containing protein</fullName>
    </recommendedName>
</protein>
<dbReference type="EMBL" id="AYCK01016211">
    <property type="status" value="NOT_ANNOTATED_CDS"/>
    <property type="molecule type" value="Genomic_DNA"/>
</dbReference>
<keyword evidence="2" id="KW-1185">Reference proteome</keyword>
<dbReference type="Ensembl" id="ENSPFOT00000031736.1">
    <property type="protein sequence ID" value="ENSPFOP00000030445.1"/>
    <property type="gene ID" value="ENSPFOG00000022108.1"/>
</dbReference>